<gene>
    <name evidence="2" type="ORF">DFR85_13750</name>
</gene>
<feature type="transmembrane region" description="Helical" evidence="1">
    <location>
        <begin position="106"/>
        <end position="139"/>
    </location>
</feature>
<proteinExistence type="predicted"/>
<dbReference type="AlphaFoldDB" id="A0A2U9IHK8"/>
<dbReference type="InterPro" id="IPR009321">
    <property type="entry name" value="DUF973"/>
</dbReference>
<organism evidence="2 3">
    <name type="scientific">Acidianus brierleyi</name>
    <dbReference type="NCBI Taxonomy" id="41673"/>
    <lineage>
        <taxon>Archaea</taxon>
        <taxon>Thermoproteota</taxon>
        <taxon>Thermoprotei</taxon>
        <taxon>Sulfolobales</taxon>
        <taxon>Sulfolobaceae</taxon>
        <taxon>Acidianus</taxon>
    </lineage>
</organism>
<evidence type="ECO:0000313" key="3">
    <source>
        <dbReference type="Proteomes" id="UP000248044"/>
    </source>
</evidence>
<dbReference type="Proteomes" id="UP000248044">
    <property type="component" value="Chromosome"/>
</dbReference>
<dbReference type="OrthoDB" id="43683at2157"/>
<keyword evidence="1" id="KW-0812">Transmembrane</keyword>
<dbReference type="KEGG" id="abri:DFR85_13750"/>
<dbReference type="Pfam" id="PF06157">
    <property type="entry name" value="DUF973"/>
    <property type="match status" value="1"/>
</dbReference>
<keyword evidence="3" id="KW-1185">Reference proteome</keyword>
<evidence type="ECO:0000313" key="2">
    <source>
        <dbReference type="EMBL" id="AWR95500.1"/>
    </source>
</evidence>
<evidence type="ECO:0008006" key="4">
    <source>
        <dbReference type="Google" id="ProtNLM"/>
    </source>
</evidence>
<feature type="transmembrane region" description="Helical" evidence="1">
    <location>
        <begin position="66"/>
        <end position="85"/>
    </location>
</feature>
<accession>A0A2U9IHK8</accession>
<dbReference type="EMBL" id="CP029289">
    <property type="protein sequence ID" value="AWR95500.1"/>
    <property type="molecule type" value="Genomic_DNA"/>
</dbReference>
<keyword evidence="1" id="KW-1133">Transmembrane helix</keyword>
<sequence>MIFLNEKDYQKVFKLKNISIIYEFYSNPQNEIQGIENLRNGSLYLIISALLFIVGDFIIFTVLGAIVVYIISFVFVFLAYSRLRAGFGILQSNGKNTGLGRTGATLLLVGMILDVIGAILLLVFVGIAFLAIGAIIVIIGEILVGIGLYNTGNAYNDGLLKIGGILVAIIVTAFIGYILAYVSLGGILDKLKSGSFVPSPTYSQPGTQYPGTQPTFSQPSNIYQIGTGNLKANGEAYVAIYSPTPIQIVSAEIVGTSMISSSITPNLLSPGSNNVTINFGTITGLLPNNTYTIKLTLANGQTIDTIVAYQP</sequence>
<protein>
    <recommendedName>
        <fullName evidence="4">DUF973 domain-containing protein</fullName>
    </recommendedName>
</protein>
<evidence type="ECO:0000256" key="1">
    <source>
        <dbReference type="SAM" id="Phobius"/>
    </source>
</evidence>
<name>A0A2U9IHK8_9CREN</name>
<feature type="transmembrane region" description="Helical" evidence="1">
    <location>
        <begin position="159"/>
        <end position="182"/>
    </location>
</feature>
<keyword evidence="1" id="KW-0472">Membrane</keyword>
<reference evidence="2 3" key="1">
    <citation type="submission" date="2018-05" db="EMBL/GenBank/DDBJ databases">
        <title>Complete Genome Sequences of Extremely Thermoacidophilic, Metal-Mobilizing Type-Strain Members of the Archaeal Family Sulfolobaceae: Acidianus brierleyi DSM-1651T, Acidianus sulfidivorans DSM-18786T, Metallosphaera hakonensis DSM-7519T, and Metallosphaera prunae DSM-10039T.</title>
        <authorList>
            <person name="Counts J.A."/>
            <person name="Kelly R.M."/>
        </authorList>
    </citation>
    <scope>NUCLEOTIDE SEQUENCE [LARGE SCALE GENOMIC DNA]</scope>
    <source>
        <strain evidence="2 3">DSM 1651</strain>
    </source>
</reference>